<feature type="domain" description="HTH dtxR-type" evidence="13">
    <location>
        <begin position="4"/>
        <end position="65"/>
    </location>
</feature>
<dbReference type="Pfam" id="PF01325">
    <property type="entry name" value="Fe_dep_repress"/>
    <property type="match status" value="1"/>
</dbReference>
<dbReference type="PROSITE" id="PS50944">
    <property type="entry name" value="HTH_DTXR"/>
    <property type="match status" value="1"/>
</dbReference>
<comment type="caution">
    <text evidence="14">The sequence shown here is derived from an EMBL/GenBank/DDBJ whole genome shotgun (WGS) entry which is preliminary data.</text>
</comment>
<evidence type="ECO:0000256" key="3">
    <source>
        <dbReference type="ARBA" id="ARBA00011738"/>
    </source>
</evidence>
<evidence type="ECO:0000256" key="8">
    <source>
        <dbReference type="ARBA" id="ARBA00023125"/>
    </source>
</evidence>
<evidence type="ECO:0000256" key="9">
    <source>
        <dbReference type="ARBA" id="ARBA00023159"/>
    </source>
</evidence>
<dbReference type="Pfam" id="PF04023">
    <property type="entry name" value="FeoA"/>
    <property type="match status" value="1"/>
</dbReference>
<evidence type="ECO:0000313" key="14">
    <source>
        <dbReference type="EMBL" id="TMI84321.1"/>
    </source>
</evidence>
<evidence type="ECO:0000256" key="7">
    <source>
        <dbReference type="ARBA" id="ARBA00023015"/>
    </source>
</evidence>
<evidence type="ECO:0000256" key="12">
    <source>
        <dbReference type="ARBA" id="ARBA00032593"/>
    </source>
</evidence>
<dbReference type="InterPro" id="IPR008988">
    <property type="entry name" value="Transcriptional_repressor_C"/>
</dbReference>
<dbReference type="PANTHER" id="PTHR33238">
    <property type="entry name" value="IRON (METAL) DEPENDENT REPRESSOR, DTXR FAMILY"/>
    <property type="match status" value="1"/>
</dbReference>
<dbReference type="AlphaFoldDB" id="A0A537JL86"/>
<keyword evidence="10" id="KW-0804">Transcription</keyword>
<keyword evidence="9" id="KW-0010">Activator</keyword>
<dbReference type="SMART" id="SM00899">
    <property type="entry name" value="FeoA"/>
    <property type="match status" value="1"/>
</dbReference>
<comment type="subcellular location">
    <subcellularLocation>
        <location evidence="1">Cytoplasm</location>
    </subcellularLocation>
</comment>
<evidence type="ECO:0000256" key="6">
    <source>
        <dbReference type="ARBA" id="ARBA00023004"/>
    </source>
</evidence>
<dbReference type="InterPro" id="IPR007167">
    <property type="entry name" value="Fe-transptr_FeoA-like"/>
</dbReference>
<keyword evidence="8" id="KW-0238">DNA-binding</keyword>
<comment type="subunit">
    <text evidence="3">Homodimer.</text>
</comment>
<dbReference type="PANTHER" id="PTHR33238:SF11">
    <property type="entry name" value="TRANSCRIPTIONAL REGULATOR MNTR"/>
    <property type="match status" value="1"/>
</dbReference>
<dbReference type="InterPro" id="IPR022687">
    <property type="entry name" value="HTH_DTXR"/>
</dbReference>
<dbReference type="SUPFAM" id="SSF47979">
    <property type="entry name" value="Iron-dependent repressor protein, dimerization domain"/>
    <property type="match status" value="1"/>
</dbReference>
<dbReference type="InterPro" id="IPR022689">
    <property type="entry name" value="Iron_dep_repressor"/>
</dbReference>
<reference evidence="14 15" key="1">
    <citation type="journal article" date="2019" name="Nat. Microbiol.">
        <title>Mediterranean grassland soil C-N compound turnover is dependent on rainfall and depth, and is mediated by genomically divergent microorganisms.</title>
        <authorList>
            <person name="Diamond S."/>
            <person name="Andeer P.F."/>
            <person name="Li Z."/>
            <person name="Crits-Christoph A."/>
            <person name="Burstein D."/>
            <person name="Anantharaman K."/>
            <person name="Lane K.R."/>
            <person name="Thomas B.C."/>
            <person name="Pan C."/>
            <person name="Northen T.R."/>
            <person name="Banfield J.F."/>
        </authorList>
    </citation>
    <scope>NUCLEOTIDE SEQUENCE [LARGE SCALE GENOMIC DNA]</scope>
    <source>
        <strain evidence="14">NP_7</strain>
    </source>
</reference>
<dbReference type="Proteomes" id="UP000320048">
    <property type="component" value="Unassembled WGS sequence"/>
</dbReference>
<evidence type="ECO:0000256" key="10">
    <source>
        <dbReference type="ARBA" id="ARBA00023163"/>
    </source>
</evidence>
<dbReference type="Gene3D" id="2.30.30.90">
    <property type="match status" value="1"/>
</dbReference>
<proteinExistence type="inferred from homology"/>
<dbReference type="GO" id="GO:0003677">
    <property type="term" value="F:DNA binding"/>
    <property type="evidence" value="ECO:0007669"/>
    <property type="project" value="UniProtKB-KW"/>
</dbReference>
<dbReference type="InterPro" id="IPR001367">
    <property type="entry name" value="Fe_dep_repressor"/>
</dbReference>
<evidence type="ECO:0000313" key="15">
    <source>
        <dbReference type="Proteomes" id="UP000320048"/>
    </source>
</evidence>
<evidence type="ECO:0000256" key="4">
    <source>
        <dbReference type="ARBA" id="ARBA00022490"/>
    </source>
</evidence>
<dbReference type="GO" id="GO:0005737">
    <property type="term" value="C:cytoplasm"/>
    <property type="evidence" value="ECO:0007669"/>
    <property type="project" value="UniProtKB-SubCell"/>
</dbReference>
<keyword evidence="7" id="KW-0805">Transcription regulation</keyword>
<evidence type="ECO:0000259" key="13">
    <source>
        <dbReference type="PROSITE" id="PS50944"/>
    </source>
</evidence>
<name>A0A537JL86_9BACT</name>
<dbReference type="GO" id="GO:0003700">
    <property type="term" value="F:DNA-binding transcription factor activity"/>
    <property type="evidence" value="ECO:0007669"/>
    <property type="project" value="InterPro"/>
</dbReference>
<dbReference type="InterPro" id="IPR038157">
    <property type="entry name" value="FeoA_core_dom"/>
</dbReference>
<evidence type="ECO:0000256" key="1">
    <source>
        <dbReference type="ARBA" id="ARBA00004496"/>
    </source>
</evidence>
<evidence type="ECO:0000256" key="5">
    <source>
        <dbReference type="ARBA" id="ARBA00022491"/>
    </source>
</evidence>
<accession>A0A537JL86</accession>
<dbReference type="InterPro" id="IPR050536">
    <property type="entry name" value="DtxR_MntR_Metal-Reg"/>
</dbReference>
<protein>
    <recommendedName>
        <fullName evidence="12">Manganese transport regulator</fullName>
    </recommendedName>
</protein>
<dbReference type="SMART" id="SM00529">
    <property type="entry name" value="HTH_DTXR"/>
    <property type="match status" value="1"/>
</dbReference>
<dbReference type="GO" id="GO:0046983">
    <property type="term" value="F:protein dimerization activity"/>
    <property type="evidence" value="ECO:0007669"/>
    <property type="project" value="InterPro"/>
</dbReference>
<dbReference type="Gene3D" id="1.10.60.10">
    <property type="entry name" value="Iron dependent repressor, metal binding and dimerisation domain"/>
    <property type="match status" value="1"/>
</dbReference>
<organism evidence="14 15">
    <name type="scientific">Candidatus Segetimicrobium genomatis</name>
    <dbReference type="NCBI Taxonomy" id="2569760"/>
    <lineage>
        <taxon>Bacteria</taxon>
        <taxon>Bacillati</taxon>
        <taxon>Candidatus Sysuimicrobiota</taxon>
        <taxon>Candidatus Sysuimicrobiia</taxon>
        <taxon>Candidatus Sysuimicrobiales</taxon>
        <taxon>Candidatus Segetimicrobiaceae</taxon>
        <taxon>Candidatus Segetimicrobium</taxon>
    </lineage>
</organism>
<dbReference type="SUPFAM" id="SSF46785">
    <property type="entry name" value="Winged helix' DNA-binding domain"/>
    <property type="match status" value="1"/>
</dbReference>
<gene>
    <name evidence="14" type="ORF">E6H04_01485</name>
</gene>
<dbReference type="InterPro" id="IPR036388">
    <property type="entry name" value="WH-like_DNA-bd_sf"/>
</dbReference>
<sequence>MGVITGAMQDYLKAIFKLQQDRSAVSTSEIAARMRVSAASATSMVKRLARLRLVAYTPYRGFALTSAGERIALETIRHHRLLELYLAQHLGVSLDKVDGEAERLEHVLSEEVEARIAATLGNPTHDPHGDPIPAKDGTLHDVHHPTLRHLPPGQAGVVDRVSDSHPDALRRLAGLGVLPGVAIKMVAHRSGGCQVEIGGRTLTLPRELTQGVYIQWLTAPTKP</sequence>
<dbReference type="EMBL" id="VBAO01000036">
    <property type="protein sequence ID" value="TMI84321.1"/>
    <property type="molecule type" value="Genomic_DNA"/>
</dbReference>
<evidence type="ECO:0000256" key="11">
    <source>
        <dbReference type="ARBA" id="ARBA00023211"/>
    </source>
</evidence>
<comment type="similarity">
    <text evidence="2">Belongs to the DtxR/MntR family.</text>
</comment>
<keyword evidence="6" id="KW-0408">Iron</keyword>
<dbReference type="InterPro" id="IPR036421">
    <property type="entry name" value="Fe_dep_repressor_sf"/>
</dbReference>
<keyword evidence="4" id="KW-0963">Cytoplasm</keyword>
<dbReference type="Gene3D" id="1.10.10.10">
    <property type="entry name" value="Winged helix-like DNA-binding domain superfamily/Winged helix DNA-binding domain"/>
    <property type="match status" value="1"/>
</dbReference>
<dbReference type="Pfam" id="PF02742">
    <property type="entry name" value="Fe_dep_repr_C"/>
    <property type="match status" value="1"/>
</dbReference>
<keyword evidence="5" id="KW-0678">Repressor</keyword>
<evidence type="ECO:0000256" key="2">
    <source>
        <dbReference type="ARBA" id="ARBA00007871"/>
    </source>
</evidence>
<dbReference type="InterPro" id="IPR036390">
    <property type="entry name" value="WH_DNA-bd_sf"/>
</dbReference>
<keyword evidence="11" id="KW-0464">Manganese</keyword>
<dbReference type="GO" id="GO:0046914">
    <property type="term" value="F:transition metal ion binding"/>
    <property type="evidence" value="ECO:0007669"/>
    <property type="project" value="InterPro"/>
</dbReference>
<dbReference type="SUPFAM" id="SSF50037">
    <property type="entry name" value="C-terminal domain of transcriptional repressors"/>
    <property type="match status" value="1"/>
</dbReference>